<keyword evidence="5" id="KW-0067">ATP-binding</keyword>
<dbReference type="EMBL" id="JBEDUW010000251">
    <property type="protein sequence ID" value="KAK9902510.1"/>
    <property type="molecule type" value="Genomic_DNA"/>
</dbReference>
<organism evidence="10 11">
    <name type="scientific">Rubus argutus</name>
    <name type="common">Southern blackberry</name>
    <dbReference type="NCBI Taxonomy" id="59490"/>
    <lineage>
        <taxon>Eukaryota</taxon>
        <taxon>Viridiplantae</taxon>
        <taxon>Streptophyta</taxon>
        <taxon>Embryophyta</taxon>
        <taxon>Tracheophyta</taxon>
        <taxon>Spermatophyta</taxon>
        <taxon>Magnoliopsida</taxon>
        <taxon>eudicotyledons</taxon>
        <taxon>Gunneridae</taxon>
        <taxon>Pentapetalae</taxon>
        <taxon>rosids</taxon>
        <taxon>fabids</taxon>
        <taxon>Rosales</taxon>
        <taxon>Rosaceae</taxon>
        <taxon>Rosoideae</taxon>
        <taxon>Rosoideae incertae sedis</taxon>
        <taxon>Rubus</taxon>
    </lineage>
</organism>
<evidence type="ECO:0000256" key="2">
    <source>
        <dbReference type="ARBA" id="ARBA00022737"/>
    </source>
</evidence>
<dbReference type="GO" id="GO:0006952">
    <property type="term" value="P:defense response"/>
    <property type="evidence" value="ECO:0007669"/>
    <property type="project" value="UniProtKB-KW"/>
</dbReference>
<evidence type="ECO:0000313" key="10">
    <source>
        <dbReference type="EMBL" id="KAK9902510.1"/>
    </source>
</evidence>
<dbReference type="GO" id="GO:0051707">
    <property type="term" value="P:response to other organism"/>
    <property type="evidence" value="ECO:0007669"/>
    <property type="project" value="UniProtKB-ARBA"/>
</dbReference>
<name>A0AAW1VMJ5_RUBAR</name>
<dbReference type="FunFam" id="1.10.10.10:FF:000322">
    <property type="entry name" value="Probable disease resistance protein At1g63360"/>
    <property type="match status" value="1"/>
</dbReference>
<dbReference type="Proteomes" id="UP001457282">
    <property type="component" value="Unassembled WGS sequence"/>
</dbReference>
<dbReference type="InterPro" id="IPR036388">
    <property type="entry name" value="WH-like_DNA-bd_sf"/>
</dbReference>
<evidence type="ECO:0000313" key="11">
    <source>
        <dbReference type="Proteomes" id="UP001457282"/>
    </source>
</evidence>
<keyword evidence="4" id="KW-0611">Plant defense</keyword>
<dbReference type="Pfam" id="PF23559">
    <property type="entry name" value="WHD_DRP"/>
    <property type="match status" value="1"/>
</dbReference>
<evidence type="ECO:0000256" key="3">
    <source>
        <dbReference type="ARBA" id="ARBA00022741"/>
    </source>
</evidence>
<dbReference type="Pfam" id="PF13855">
    <property type="entry name" value="LRR_8"/>
    <property type="match status" value="1"/>
</dbReference>
<dbReference type="InterPro" id="IPR041118">
    <property type="entry name" value="Rx_N"/>
</dbReference>
<dbReference type="Pfam" id="PF18052">
    <property type="entry name" value="Rx_N"/>
    <property type="match status" value="1"/>
</dbReference>
<dbReference type="Gene3D" id="1.10.8.430">
    <property type="entry name" value="Helical domain of apoptotic protease-activating factors"/>
    <property type="match status" value="1"/>
</dbReference>
<dbReference type="InterPro" id="IPR002182">
    <property type="entry name" value="NB-ARC"/>
</dbReference>
<dbReference type="PRINTS" id="PR00364">
    <property type="entry name" value="DISEASERSIST"/>
</dbReference>
<evidence type="ECO:0000256" key="1">
    <source>
        <dbReference type="ARBA" id="ARBA00022614"/>
    </source>
</evidence>
<feature type="domain" description="Disease resistance protein winged helix" evidence="8">
    <location>
        <begin position="509"/>
        <end position="583"/>
    </location>
</feature>
<evidence type="ECO:0000259" key="6">
    <source>
        <dbReference type="Pfam" id="PF00931"/>
    </source>
</evidence>
<comment type="caution">
    <text evidence="10">The sequence shown here is derived from an EMBL/GenBank/DDBJ whole genome shotgun (WGS) entry which is preliminary data.</text>
</comment>
<dbReference type="SUPFAM" id="SSF52540">
    <property type="entry name" value="P-loop containing nucleoside triphosphate hydrolases"/>
    <property type="match status" value="1"/>
</dbReference>
<dbReference type="SUPFAM" id="SSF52058">
    <property type="entry name" value="L domain-like"/>
    <property type="match status" value="2"/>
</dbReference>
<dbReference type="Gene3D" id="1.20.5.4130">
    <property type="match status" value="1"/>
</dbReference>
<dbReference type="GO" id="GO:0005524">
    <property type="term" value="F:ATP binding"/>
    <property type="evidence" value="ECO:0007669"/>
    <property type="project" value="UniProtKB-KW"/>
</dbReference>
<feature type="domain" description="Disease resistance N-terminal" evidence="7">
    <location>
        <begin position="110"/>
        <end position="167"/>
    </location>
</feature>
<evidence type="ECO:0000259" key="8">
    <source>
        <dbReference type="Pfam" id="PF23559"/>
    </source>
</evidence>
<dbReference type="PANTHER" id="PTHR36766:SF51">
    <property type="entry name" value="DISEASE RESISTANCE RPP13-LIKE PROTEIN 1"/>
    <property type="match status" value="1"/>
</dbReference>
<dbReference type="PANTHER" id="PTHR36766">
    <property type="entry name" value="PLANT BROAD-SPECTRUM MILDEW RESISTANCE PROTEIN RPW8"/>
    <property type="match status" value="1"/>
</dbReference>
<reference evidence="10 11" key="1">
    <citation type="journal article" date="2023" name="G3 (Bethesda)">
        <title>A chromosome-length genome assembly and annotation of blackberry (Rubus argutus, cv. 'Hillquist').</title>
        <authorList>
            <person name="Bruna T."/>
            <person name="Aryal R."/>
            <person name="Dudchenko O."/>
            <person name="Sargent D.J."/>
            <person name="Mead D."/>
            <person name="Buti M."/>
            <person name="Cavallini A."/>
            <person name="Hytonen T."/>
            <person name="Andres J."/>
            <person name="Pham M."/>
            <person name="Weisz D."/>
            <person name="Mascagni F."/>
            <person name="Usai G."/>
            <person name="Natali L."/>
            <person name="Bassil N."/>
            <person name="Fernandez G.E."/>
            <person name="Lomsadze A."/>
            <person name="Armour M."/>
            <person name="Olukolu B."/>
            <person name="Poorten T."/>
            <person name="Britton C."/>
            <person name="Davik J."/>
            <person name="Ashrafi H."/>
            <person name="Aiden E.L."/>
            <person name="Borodovsky M."/>
            <person name="Worthington M."/>
        </authorList>
    </citation>
    <scope>NUCLEOTIDE SEQUENCE [LARGE SCALE GENOMIC DNA]</scope>
    <source>
        <strain evidence="10">PI 553951</strain>
    </source>
</reference>
<keyword evidence="2" id="KW-0677">Repeat</keyword>
<dbReference type="Gene3D" id="3.40.50.300">
    <property type="entry name" value="P-loop containing nucleotide triphosphate hydrolases"/>
    <property type="match status" value="1"/>
</dbReference>
<feature type="domain" description="R13L1/DRL21-like LRR repeat region" evidence="9">
    <location>
        <begin position="773"/>
        <end position="896"/>
    </location>
</feature>
<evidence type="ECO:0000256" key="4">
    <source>
        <dbReference type="ARBA" id="ARBA00022821"/>
    </source>
</evidence>
<proteinExistence type="predicted"/>
<keyword evidence="1" id="KW-0433">Leucine-rich repeat</keyword>
<feature type="domain" description="NB-ARC" evidence="6">
    <location>
        <begin position="247"/>
        <end position="422"/>
    </location>
</feature>
<dbReference type="AlphaFoldDB" id="A0AAW1VMJ5"/>
<dbReference type="InterPro" id="IPR001611">
    <property type="entry name" value="Leu-rich_rpt"/>
</dbReference>
<evidence type="ECO:0008006" key="12">
    <source>
        <dbReference type="Google" id="ProtNLM"/>
    </source>
</evidence>
<dbReference type="InterPro" id="IPR032675">
    <property type="entry name" value="LRR_dom_sf"/>
</dbReference>
<evidence type="ECO:0000259" key="7">
    <source>
        <dbReference type="Pfam" id="PF18052"/>
    </source>
</evidence>
<dbReference type="Pfam" id="PF00931">
    <property type="entry name" value="NB-ARC"/>
    <property type="match status" value="1"/>
</dbReference>
<dbReference type="Pfam" id="PF25019">
    <property type="entry name" value="LRR_R13L1-DRL21"/>
    <property type="match status" value="1"/>
</dbReference>
<protein>
    <recommendedName>
        <fullName evidence="12">Disease resistance RPP13-like protein 1</fullName>
    </recommendedName>
</protein>
<dbReference type="FunFam" id="3.40.50.300:FF:001091">
    <property type="entry name" value="Probable disease resistance protein At1g61300"/>
    <property type="match status" value="1"/>
</dbReference>
<evidence type="ECO:0000256" key="5">
    <source>
        <dbReference type="ARBA" id="ARBA00022840"/>
    </source>
</evidence>
<dbReference type="Gene3D" id="1.10.10.10">
    <property type="entry name" value="Winged helix-like DNA-binding domain superfamily/Winged helix DNA-binding domain"/>
    <property type="match status" value="1"/>
</dbReference>
<dbReference type="InterPro" id="IPR027417">
    <property type="entry name" value="P-loop_NTPase"/>
</dbReference>
<dbReference type="Gene3D" id="3.80.10.10">
    <property type="entry name" value="Ribonuclease Inhibitor"/>
    <property type="match status" value="3"/>
</dbReference>
<dbReference type="InterPro" id="IPR042197">
    <property type="entry name" value="Apaf_helical"/>
</dbReference>
<gene>
    <name evidence="10" type="ORF">M0R45_001545</name>
</gene>
<sequence length="1181" mass="133494">MAEESHDCSEIAKVPGSYAWMSSSSDPNLTMAEESHPRIRKFLGSTSEGRINNINWGNQGDVITGVGGDFIRHVHGNIIKDVHIEVPRVVGVFQDKLGRPVPVSVVQEILQKKLLYFYSVVDDAEGKQLHSTTVKAWLNDLKEAVYDADDLLQEIKTEALRQEMEPESAGSSTSKVQELVSRPPSHAFDSTLIITEAEKVLERLEDIVKQKEQYLGLEASAGHKRLRQATTRETSSLVDDSGVYGRDQDKEAIVKLLLSNDDDAGKKISVIPIVGMGGIGKTTLAQLVYNDTRVKQHFKLQAWVCISDVEFDVTRITQTIYESITGNTYRGIAKLDLLQNALKEELMMKRFLLVLDDVWNENYMEWDKLRQPFESGAFGSKIIVTTRSQRVASAMCTLPSHHLLQISDEDCWLLFAKHAFGNADLLNSQHPDLASIGSQIAKKCKGLPLAAKSLGGLLHSELNVEEWVEILESDIWELSEKKTNILPALWLSYHYLPSHLKRCFAYCAIFPKDYYFTKSMVVLLWMAEDLLQSERKKMIEEVGDGYFNDLISRSFFQSIPTQKRSIGESESLFTMHDLINDLAKFVSGEYCFRLEDHNSSDIVSKIRHFSYMKRKLGTHGCPNFDAVCKAKSLHTFVSFAKHYILSRDLWPASNVLGLLNLKWLRFLDLSHYDVRELPDSIGNLKHLRYLDLSHSSIDKLPDALCTLYNLQTLMLSHCKALVELSTNLGRLIKLRHVDIGSTKIKKMPRNMGKLKDLQFLSDFVLDKDTGENIVELKELPHLHKRLCISGLDNIVCKWDGLEVNISGMKYLKELVLEWGGDTEDSIQDRRVLEQLQPHANLKLLRIESYGGTSFPNWVGDHSFSHLSSLALINCKFCLSFPPLGQLPSLVKLHIEGAKVESVGLEFYGCGVKPFRSLNELSFIDMLEWQEWCYDVKEEGEIFPNLCTLTLKRCPKLTKMLPSDKFPKLESLELSSLNFIGCLLSQESKFMSLSWLWIENCPNFECFPDGGIDAPKLKDMSIVPSLEELTIRGCPEFKSFPQSGCPALVTLELDGNEKLWANGRQCGLQRLNSLLTLTIAKIELSVFPEEGLLPTSLADLVILGGPNLTTLDGKGLRKLDSLQSLAIFCCPELRCLPEEGLPTSLLHINDCPFLERRLQRGKGEDWPKIAHIPHIWLDYEKI</sequence>
<keyword evidence="11" id="KW-1185">Reference proteome</keyword>
<dbReference type="InterPro" id="IPR056789">
    <property type="entry name" value="LRR_R13L1-DRL21"/>
</dbReference>
<dbReference type="GO" id="GO:0043531">
    <property type="term" value="F:ADP binding"/>
    <property type="evidence" value="ECO:0007669"/>
    <property type="project" value="InterPro"/>
</dbReference>
<keyword evidence="3" id="KW-0547">Nucleotide-binding</keyword>
<evidence type="ECO:0000259" key="9">
    <source>
        <dbReference type="Pfam" id="PF25019"/>
    </source>
</evidence>
<accession>A0AAW1VMJ5</accession>
<dbReference type="InterPro" id="IPR058922">
    <property type="entry name" value="WHD_DRP"/>
</dbReference>